<reference evidence="1" key="1">
    <citation type="submission" date="2022-04" db="EMBL/GenBank/DDBJ databases">
        <title>A functionally conserved STORR gene fusion in Papaver species that diverged 16.8 million years ago.</title>
        <authorList>
            <person name="Catania T."/>
        </authorList>
    </citation>
    <scope>NUCLEOTIDE SEQUENCE</scope>
    <source>
        <strain evidence="1">S-188037</strain>
    </source>
</reference>
<proteinExistence type="predicted"/>
<evidence type="ECO:0000313" key="2">
    <source>
        <dbReference type="Proteomes" id="UP001202328"/>
    </source>
</evidence>
<accession>A0AAD4XVE3</accession>
<gene>
    <name evidence="1" type="ORF">MKW98_018054</name>
</gene>
<dbReference type="AlphaFoldDB" id="A0AAD4XVE3"/>
<sequence>MTENTGIMSDGANTGDLMASLMLVTGCPGVESMIPLPETKSYFWRESISRSDSVLNLLDKQISLQQTFDSPSLPLQPG</sequence>
<evidence type="ECO:0000313" key="1">
    <source>
        <dbReference type="EMBL" id="KAI3954230.1"/>
    </source>
</evidence>
<organism evidence="1 2">
    <name type="scientific">Papaver atlanticum</name>
    <dbReference type="NCBI Taxonomy" id="357466"/>
    <lineage>
        <taxon>Eukaryota</taxon>
        <taxon>Viridiplantae</taxon>
        <taxon>Streptophyta</taxon>
        <taxon>Embryophyta</taxon>
        <taxon>Tracheophyta</taxon>
        <taxon>Spermatophyta</taxon>
        <taxon>Magnoliopsida</taxon>
        <taxon>Ranunculales</taxon>
        <taxon>Papaveraceae</taxon>
        <taxon>Papaveroideae</taxon>
        <taxon>Papaver</taxon>
    </lineage>
</organism>
<comment type="caution">
    <text evidence="1">The sequence shown here is derived from an EMBL/GenBank/DDBJ whole genome shotgun (WGS) entry which is preliminary data.</text>
</comment>
<dbReference type="EMBL" id="JAJJMB010002020">
    <property type="protein sequence ID" value="KAI3954230.1"/>
    <property type="molecule type" value="Genomic_DNA"/>
</dbReference>
<dbReference type="Proteomes" id="UP001202328">
    <property type="component" value="Unassembled WGS sequence"/>
</dbReference>
<name>A0AAD4XVE3_9MAGN</name>
<protein>
    <submittedName>
        <fullName evidence="1">Uncharacterized protein</fullName>
    </submittedName>
</protein>
<keyword evidence="2" id="KW-1185">Reference proteome</keyword>